<sequence>MAIPAPRGAGIRTDRRDPPAVDPLGGPYPFITDSRTAWDPGHWLLAGQVLSPGQCLGAAMVLATLVLAGPAGHRRATAAAVRTHDVLGRSVSPR</sequence>
<dbReference type="EMBL" id="JANFLP010000001">
    <property type="protein sequence ID" value="MCQ1948801.1"/>
    <property type="molecule type" value="Genomic_DNA"/>
</dbReference>
<dbReference type="Proteomes" id="UP001206924">
    <property type="component" value="Unassembled WGS sequence"/>
</dbReference>
<name>A0ABT1NM57_9MICC</name>
<keyword evidence="3" id="KW-1185">Reference proteome</keyword>
<accession>A0ABT1NM57</accession>
<proteinExistence type="predicted"/>
<gene>
    <name evidence="2" type="ORF">NNX28_02515</name>
</gene>
<reference evidence="2 3" key="1">
    <citation type="submission" date="2022-07" db="EMBL/GenBank/DDBJ databases">
        <title>Novel species in genus Arthrobacter.</title>
        <authorList>
            <person name="Liu Y."/>
        </authorList>
    </citation>
    <scope>NUCLEOTIDE SEQUENCE [LARGE SCALE GENOMIC DNA]</scope>
    <source>
        <strain evidence="3">zg-Y859</strain>
    </source>
</reference>
<evidence type="ECO:0000256" key="1">
    <source>
        <dbReference type="SAM" id="MobiDB-lite"/>
    </source>
</evidence>
<evidence type="ECO:0000313" key="3">
    <source>
        <dbReference type="Proteomes" id="UP001206924"/>
    </source>
</evidence>
<comment type="caution">
    <text evidence="2">The sequence shown here is derived from an EMBL/GenBank/DDBJ whole genome shotgun (WGS) entry which is preliminary data.</text>
</comment>
<dbReference type="RefSeq" id="WP_255864698.1">
    <property type="nucleotide sequence ID" value="NZ_CP104263.1"/>
</dbReference>
<evidence type="ECO:0000313" key="2">
    <source>
        <dbReference type="EMBL" id="MCQ1948801.1"/>
    </source>
</evidence>
<feature type="region of interest" description="Disordered" evidence="1">
    <location>
        <begin position="1"/>
        <end position="26"/>
    </location>
</feature>
<protein>
    <submittedName>
        <fullName evidence="2">Uncharacterized protein</fullName>
    </submittedName>
</protein>
<organism evidence="2 3">
    <name type="scientific">Arthrobacter jinronghuae</name>
    <dbReference type="NCBI Taxonomy" id="2964609"/>
    <lineage>
        <taxon>Bacteria</taxon>
        <taxon>Bacillati</taxon>
        <taxon>Actinomycetota</taxon>
        <taxon>Actinomycetes</taxon>
        <taxon>Micrococcales</taxon>
        <taxon>Micrococcaceae</taxon>
        <taxon>Arthrobacter</taxon>
    </lineage>
</organism>